<proteinExistence type="predicted"/>
<reference evidence="1" key="2">
    <citation type="submission" date="2020-09" db="EMBL/GenBank/DDBJ databases">
        <authorList>
            <person name="Sun Q."/>
            <person name="Zhou Y."/>
        </authorList>
    </citation>
    <scope>NUCLEOTIDE SEQUENCE</scope>
    <source>
        <strain evidence="1">CGMCC 1.12919</strain>
    </source>
</reference>
<dbReference type="AlphaFoldDB" id="A0A916UG25"/>
<reference evidence="1" key="1">
    <citation type="journal article" date="2014" name="Int. J. Syst. Evol. Microbiol.">
        <title>Complete genome sequence of Corynebacterium casei LMG S-19264T (=DSM 44701T), isolated from a smear-ripened cheese.</title>
        <authorList>
            <consortium name="US DOE Joint Genome Institute (JGI-PGF)"/>
            <person name="Walter F."/>
            <person name="Albersmeier A."/>
            <person name="Kalinowski J."/>
            <person name="Ruckert C."/>
        </authorList>
    </citation>
    <scope>NUCLEOTIDE SEQUENCE</scope>
    <source>
        <strain evidence="1">CGMCC 1.12919</strain>
    </source>
</reference>
<dbReference type="EMBL" id="BMGG01000006">
    <property type="protein sequence ID" value="GGC72230.1"/>
    <property type="molecule type" value="Genomic_DNA"/>
</dbReference>
<accession>A0A916UG25</accession>
<keyword evidence="2" id="KW-1185">Reference proteome</keyword>
<evidence type="ECO:0000313" key="2">
    <source>
        <dbReference type="Proteomes" id="UP000637002"/>
    </source>
</evidence>
<dbReference type="Proteomes" id="UP000637002">
    <property type="component" value="Unassembled WGS sequence"/>
</dbReference>
<protein>
    <submittedName>
        <fullName evidence="1">Uncharacterized protein</fullName>
    </submittedName>
</protein>
<name>A0A916UG25_9HYPH</name>
<evidence type="ECO:0000313" key="1">
    <source>
        <dbReference type="EMBL" id="GGC72230.1"/>
    </source>
</evidence>
<dbReference type="RefSeq" id="WP_188610321.1">
    <property type="nucleotide sequence ID" value="NZ_BMGG01000006.1"/>
</dbReference>
<organism evidence="1 2">
    <name type="scientific">Chelatococcus reniformis</name>
    <dbReference type="NCBI Taxonomy" id="1494448"/>
    <lineage>
        <taxon>Bacteria</taxon>
        <taxon>Pseudomonadati</taxon>
        <taxon>Pseudomonadota</taxon>
        <taxon>Alphaproteobacteria</taxon>
        <taxon>Hyphomicrobiales</taxon>
        <taxon>Chelatococcaceae</taxon>
        <taxon>Chelatococcus</taxon>
    </lineage>
</organism>
<gene>
    <name evidence="1" type="ORF">GCM10010994_33290</name>
</gene>
<sequence>MAAELVARGTVTSRQARNVIPSVYSGLKTWAKGIDRRLGSLDRVRFEDRSRGSTQLICMLAGYKRDLWPFVMPRFKAALIDADVCIVSPGMYSDELASLCLSEGWSYLSTATNDVSLAQNIGFALHDKAELFIKLDEDMFLLENTISKLVEEYHRIKAEGIVDPGFVAPMIPVNGFCYRYLLKMLGLLGEFEQRFGRARVAASGVPIQTDPAAAIWMWEHTAPLEETAARLSATPRTLLCPIQFSIGLIAFERSLWDAIGHFPVFRRRLLAGQSTLGADEAHICRNAVSLSRPGVVTTRAFAGHFSFGPQYAAMRSLAESAPGLFAL</sequence>
<comment type="caution">
    <text evidence="1">The sequence shown here is derived from an EMBL/GenBank/DDBJ whole genome shotgun (WGS) entry which is preliminary data.</text>
</comment>